<evidence type="ECO:0000313" key="3">
    <source>
        <dbReference type="EMBL" id="AQS40084.1"/>
    </source>
</evidence>
<dbReference type="Proteomes" id="UP000189545">
    <property type="component" value="Chromosome"/>
</dbReference>
<evidence type="ECO:0000313" key="4">
    <source>
        <dbReference type="Proteomes" id="UP000189545"/>
    </source>
</evidence>
<dbReference type="RefSeq" id="WP_077754919.1">
    <property type="nucleotide sequence ID" value="NZ_CP014782.1"/>
</dbReference>
<name>A0A1S6HXC5_9GAMM</name>
<keyword evidence="1" id="KW-1133">Transmembrane helix</keyword>
<dbReference type="AlphaFoldDB" id="A0A1S6HXC5"/>
<dbReference type="KEGG" id="spsw:Sps_05006"/>
<reference evidence="3 4" key="1">
    <citation type="submission" date="2016-03" db="EMBL/GenBank/DDBJ databases">
        <title>Complete genome sequence of Shewanella psychrophila WP2, a deep sea bacterium isolated from west Pacific sediment.</title>
        <authorList>
            <person name="Xu G."/>
            <person name="Jian H."/>
        </authorList>
    </citation>
    <scope>NUCLEOTIDE SEQUENCE [LARGE SCALE GENOMIC DNA]</scope>
    <source>
        <strain evidence="3 4">WP2</strain>
    </source>
</reference>
<evidence type="ECO:0000259" key="2">
    <source>
        <dbReference type="Pfam" id="PF14252"/>
    </source>
</evidence>
<feature type="transmembrane region" description="Helical" evidence="1">
    <location>
        <begin position="12"/>
        <end position="30"/>
    </location>
</feature>
<dbReference type="EMBL" id="CP014782">
    <property type="protein sequence ID" value="AQS40084.1"/>
    <property type="molecule type" value="Genomic_DNA"/>
</dbReference>
<keyword evidence="4" id="KW-1185">Reference proteome</keyword>
<dbReference type="STRING" id="225848.Sps_05006"/>
<organism evidence="3 4">
    <name type="scientific">Shewanella psychrophila</name>
    <dbReference type="NCBI Taxonomy" id="225848"/>
    <lineage>
        <taxon>Bacteria</taxon>
        <taxon>Pseudomonadati</taxon>
        <taxon>Pseudomonadota</taxon>
        <taxon>Gammaproteobacteria</taxon>
        <taxon>Alteromonadales</taxon>
        <taxon>Shewanellaceae</taxon>
        <taxon>Shewanella</taxon>
    </lineage>
</organism>
<evidence type="ECO:0000256" key="1">
    <source>
        <dbReference type="SAM" id="Phobius"/>
    </source>
</evidence>
<gene>
    <name evidence="3" type="ORF">Sps_05006</name>
</gene>
<dbReference type="InterPro" id="IPR025592">
    <property type="entry name" value="DUF4347"/>
</dbReference>
<accession>A0A1S6HXC5</accession>
<dbReference type="OrthoDB" id="6263084at2"/>
<proteinExistence type="predicted"/>
<sequence>MNPLFSRCYSYFLAFLIAICFVYCLPLLAVDDSKQAKHEYLERELIIIDLAVHDPQMLVEALDDRSKRQGGSVSYPNVVFLQPNQEPLQQILNAIEQTGRVSRISIISHASTSALLLAGRWIDNYYIIEQASLMREIATYFNQGTELSLYGCNLTSGRLEKRFVDTLADLTSLDVTMAVDINGELSEGRAWKLVSQTKGIELASKPSRGFIQSVHQP</sequence>
<keyword evidence="1" id="KW-0472">Membrane</keyword>
<feature type="domain" description="DUF4347" evidence="2">
    <location>
        <begin position="45"/>
        <end position="202"/>
    </location>
</feature>
<dbReference type="Pfam" id="PF14252">
    <property type="entry name" value="DUF4347"/>
    <property type="match status" value="1"/>
</dbReference>
<protein>
    <recommendedName>
        <fullName evidence="2">DUF4347 domain-containing protein</fullName>
    </recommendedName>
</protein>
<keyword evidence="1" id="KW-0812">Transmembrane</keyword>